<feature type="transmembrane region" description="Helical" evidence="8">
    <location>
        <begin position="269"/>
        <end position="295"/>
    </location>
</feature>
<evidence type="ECO:0000313" key="9">
    <source>
        <dbReference type="EMBL" id="MFB9757436.1"/>
    </source>
</evidence>
<name>A0ABV5WAM4_9BACI</name>
<evidence type="ECO:0000256" key="3">
    <source>
        <dbReference type="ARBA" id="ARBA00022448"/>
    </source>
</evidence>
<evidence type="ECO:0000256" key="7">
    <source>
        <dbReference type="ARBA" id="ARBA00023136"/>
    </source>
</evidence>
<dbReference type="PANTHER" id="PTHR34975">
    <property type="entry name" value="SPORE GERMINATION PROTEIN A2"/>
    <property type="match status" value="1"/>
</dbReference>
<evidence type="ECO:0000313" key="10">
    <source>
        <dbReference type="Proteomes" id="UP001589609"/>
    </source>
</evidence>
<comment type="similarity">
    <text evidence="2">Belongs to the amino acid-polyamine-organocation (APC) superfamily. Spore germination protein (SGP) (TC 2.A.3.9) family.</text>
</comment>
<protein>
    <submittedName>
        <fullName evidence="9">GerAB/ArcD/ProY family transporter</fullName>
    </submittedName>
</protein>
<feature type="transmembrane region" description="Helical" evidence="8">
    <location>
        <begin position="338"/>
        <end position="358"/>
    </location>
</feature>
<dbReference type="EMBL" id="JBHMAF010000010">
    <property type="protein sequence ID" value="MFB9757436.1"/>
    <property type="molecule type" value="Genomic_DNA"/>
</dbReference>
<feature type="transmembrane region" description="Helical" evidence="8">
    <location>
        <begin position="74"/>
        <end position="94"/>
    </location>
</feature>
<feature type="transmembrane region" description="Helical" evidence="8">
    <location>
        <begin position="12"/>
        <end position="30"/>
    </location>
</feature>
<evidence type="ECO:0000256" key="8">
    <source>
        <dbReference type="SAM" id="Phobius"/>
    </source>
</evidence>
<gene>
    <name evidence="9" type="ORF">ACFFMS_02600</name>
</gene>
<reference evidence="9 10" key="1">
    <citation type="submission" date="2024-09" db="EMBL/GenBank/DDBJ databases">
        <authorList>
            <person name="Sun Q."/>
            <person name="Mori K."/>
        </authorList>
    </citation>
    <scope>NUCLEOTIDE SEQUENCE [LARGE SCALE GENOMIC DNA]</scope>
    <source>
        <strain evidence="9 10">JCM 11201</strain>
    </source>
</reference>
<sequence>MMQEKIGSVQLFYIMMAFEVGSTVIFGLGAAARQDAWLVILVSMFCGLVLMWVYTKLFEYYPGDTLAQMLPKIVGRWIGYPLIVVYILYFIYIASRVARDFGELIAGTILPKTPTIFVIGSFMAVIMYCLYGGIEVFARTGEVFFPFLFLIAVFTWVIVYSSHVVDIQRLTPILEKGIGTVWDAAFPLTISFPFGEMVLFMMLWPVLHNPKKVKKVGMMVVLAAGILLTVNMMSIILVIGPDWVGKKTYPLLTVVRMASIGGFVEGFDAVVIITMIIGGFFKVGSFLYGAAIGAAQLFKLKNYRAMVLLFGAIAVPLSFMIADSYIEHLEIGLKKVPIFLHVPLQIVVPVMLLIITVIRKRIQS</sequence>
<feature type="transmembrane region" description="Helical" evidence="8">
    <location>
        <begin position="143"/>
        <end position="164"/>
    </location>
</feature>
<evidence type="ECO:0000256" key="5">
    <source>
        <dbReference type="ARBA" id="ARBA00022692"/>
    </source>
</evidence>
<keyword evidence="3" id="KW-0813">Transport</keyword>
<dbReference type="PANTHER" id="PTHR34975:SF2">
    <property type="entry name" value="SPORE GERMINATION PROTEIN A2"/>
    <property type="match status" value="1"/>
</dbReference>
<keyword evidence="6 8" id="KW-1133">Transmembrane helix</keyword>
<dbReference type="NCBIfam" id="TIGR00912">
    <property type="entry name" value="2A0309"/>
    <property type="match status" value="1"/>
</dbReference>
<dbReference type="InterPro" id="IPR004761">
    <property type="entry name" value="Spore_GerAB"/>
</dbReference>
<keyword evidence="4" id="KW-0309">Germination</keyword>
<keyword evidence="10" id="KW-1185">Reference proteome</keyword>
<keyword evidence="5 8" id="KW-0812">Transmembrane</keyword>
<organism evidence="9 10">
    <name type="scientific">Ectobacillus funiculus</name>
    <dbReference type="NCBI Taxonomy" id="137993"/>
    <lineage>
        <taxon>Bacteria</taxon>
        <taxon>Bacillati</taxon>
        <taxon>Bacillota</taxon>
        <taxon>Bacilli</taxon>
        <taxon>Bacillales</taxon>
        <taxon>Bacillaceae</taxon>
        <taxon>Ectobacillus</taxon>
    </lineage>
</organism>
<dbReference type="Pfam" id="PF03845">
    <property type="entry name" value="Spore_permease"/>
    <property type="match status" value="1"/>
</dbReference>
<dbReference type="RefSeq" id="WP_379947747.1">
    <property type="nucleotide sequence ID" value="NZ_JBHMAF010000010.1"/>
</dbReference>
<evidence type="ECO:0000256" key="6">
    <source>
        <dbReference type="ARBA" id="ARBA00022989"/>
    </source>
</evidence>
<keyword evidence="7 8" id="KW-0472">Membrane</keyword>
<feature type="transmembrane region" description="Helical" evidence="8">
    <location>
        <begin position="216"/>
        <end position="239"/>
    </location>
</feature>
<evidence type="ECO:0000256" key="4">
    <source>
        <dbReference type="ARBA" id="ARBA00022544"/>
    </source>
</evidence>
<comment type="subcellular location">
    <subcellularLocation>
        <location evidence="1">Membrane</location>
        <topology evidence="1">Multi-pass membrane protein</topology>
    </subcellularLocation>
</comment>
<feature type="transmembrane region" description="Helical" evidence="8">
    <location>
        <begin position="114"/>
        <end position="131"/>
    </location>
</feature>
<feature type="transmembrane region" description="Helical" evidence="8">
    <location>
        <begin position="184"/>
        <end position="204"/>
    </location>
</feature>
<evidence type="ECO:0000256" key="2">
    <source>
        <dbReference type="ARBA" id="ARBA00007998"/>
    </source>
</evidence>
<proteinExistence type="inferred from homology"/>
<accession>A0ABV5WAM4</accession>
<dbReference type="Proteomes" id="UP001589609">
    <property type="component" value="Unassembled WGS sequence"/>
</dbReference>
<feature type="transmembrane region" description="Helical" evidence="8">
    <location>
        <begin position="36"/>
        <end position="54"/>
    </location>
</feature>
<comment type="caution">
    <text evidence="9">The sequence shown here is derived from an EMBL/GenBank/DDBJ whole genome shotgun (WGS) entry which is preliminary data.</text>
</comment>
<evidence type="ECO:0000256" key="1">
    <source>
        <dbReference type="ARBA" id="ARBA00004141"/>
    </source>
</evidence>
<feature type="transmembrane region" description="Helical" evidence="8">
    <location>
        <begin position="307"/>
        <end position="326"/>
    </location>
</feature>